<dbReference type="Proteomes" id="UP000242167">
    <property type="component" value="Nucleomorph 2"/>
</dbReference>
<name>Q9AVX0_GUITH</name>
<dbReference type="AlphaFoldDB" id="Q9AVX0"/>
<dbReference type="RefSeq" id="XP_001713317.1">
    <property type="nucleotide sequence ID" value="XM_001713265.1"/>
</dbReference>
<organism evidence="1 2">
    <name type="scientific">Guillardia theta</name>
    <name type="common">Cryptophyte</name>
    <name type="synonym">Cryptomonas phi</name>
    <dbReference type="NCBI Taxonomy" id="55529"/>
    <lineage>
        <taxon>Eukaryota</taxon>
        <taxon>Cryptophyceae</taxon>
        <taxon>Pyrenomonadales</taxon>
        <taxon>Geminigeraceae</taxon>
        <taxon>Guillardia</taxon>
    </lineage>
</organism>
<reference evidence="1 2" key="1">
    <citation type="journal article" date="2001" name="Nature">
        <title>The highly reduced genome of an enslaved algal nucleus.</title>
        <authorList>
            <person name="Douglas S."/>
            <person name="Zauner S."/>
            <person name="Fraunholz M."/>
            <person name="Beaton M."/>
            <person name="Penny S."/>
            <person name="Deng L."/>
            <person name="Wu X."/>
            <person name="Reith M."/>
            <person name="Cavalier-Smith T."/>
            <person name="Maier U."/>
        </authorList>
    </citation>
    <scope>NUCLEOTIDE SEQUENCE [LARGE SCALE GENOMIC DNA]</scope>
</reference>
<dbReference type="GO" id="GO:0000428">
    <property type="term" value="C:DNA-directed RNA polymerase complex"/>
    <property type="evidence" value="ECO:0007669"/>
    <property type="project" value="UniProtKB-KW"/>
</dbReference>
<protein>
    <submittedName>
        <fullName evidence="1">Uncharacterized protein</fullName>
    </submittedName>
</protein>
<dbReference type="PIR" id="G90115">
    <property type="entry name" value="G90115"/>
</dbReference>
<evidence type="ECO:0000313" key="2">
    <source>
        <dbReference type="Proteomes" id="UP000242167"/>
    </source>
</evidence>
<dbReference type="GeneID" id="857616"/>
<proteinExistence type="predicted"/>
<evidence type="ECO:0000313" key="1">
    <source>
        <dbReference type="EMBL" id="CAC27101.1"/>
    </source>
</evidence>
<sequence>MQSSETLPRLVSNQIKNFEYLKHIYKSLNQKTFKYIYKKFIAKKILTRALSSKLVERILYYPINQLLKPVFFLPNNQINKFCKNFNIKKSFDSFEIILVNQLNLENLKILRKNNMNFIDYHIFKGFQNKLDILSNEKKKKFKIFCNNRNLKRSLTKLLFIKSCYFSFISKLINKKSCRKKQNSFFMYLLSLFHDFV</sequence>
<accession>Q9AVX0</accession>
<dbReference type="EMBL" id="AJ010592">
    <property type="protein sequence ID" value="CAC27101.1"/>
    <property type="molecule type" value="Genomic_DNA"/>
</dbReference>